<dbReference type="EMBL" id="PDKN01000004">
    <property type="protein sequence ID" value="RXJ57593.1"/>
    <property type="molecule type" value="Genomic_DNA"/>
</dbReference>
<evidence type="ECO:0008006" key="3">
    <source>
        <dbReference type="Google" id="ProtNLM"/>
    </source>
</evidence>
<evidence type="ECO:0000313" key="2">
    <source>
        <dbReference type="Proteomes" id="UP000290657"/>
    </source>
</evidence>
<sequence>MKIESSQVNMQTSTQSQMEIHSEQAMTFLHEVLGLAYDNNPKNKNKETFEVVDETANLLELQQNESNLSARELMMKIMLELILQRLLGGKSIKMYPKNEESVACSCNQTPVNQQKSLKIAVYHKVEIERTIEYSKKQSIDFSTQATVKTADKEITVDLELSFSQEFYERHKESLHFEEISFIDPLVIQYDQSCHAFDMIDEKITFMFDINSDESCEEIPLLKDGNGFLVLDKNDNGMIDNGNEMFGPNTNDGFSELAAYDEDGNNWIDENDSIFDQLRIWTKTSENEDQLLALGQVGIGALYLTPSEANITIDKSVNESLAHLKSNSIYLKEDGTAGVISALDFIA</sequence>
<dbReference type="PANTHER" id="PTHR39431">
    <property type="entry name" value="FRPA/C-RELATED PROTEIN"/>
    <property type="match status" value="1"/>
</dbReference>
<keyword evidence="2" id="KW-1185">Reference proteome</keyword>
<proteinExistence type="predicted"/>
<organism evidence="1 2">
    <name type="scientific">Candidatus Marinarcus aquaticus</name>
    <dbReference type="NCBI Taxonomy" id="2044504"/>
    <lineage>
        <taxon>Bacteria</taxon>
        <taxon>Pseudomonadati</taxon>
        <taxon>Campylobacterota</taxon>
        <taxon>Epsilonproteobacteria</taxon>
        <taxon>Campylobacterales</taxon>
        <taxon>Arcobacteraceae</taxon>
        <taxon>Candidatus Marinarcus</taxon>
    </lineage>
</organism>
<dbReference type="Proteomes" id="UP000290657">
    <property type="component" value="Unassembled WGS sequence"/>
</dbReference>
<accession>A0A4Q0XTV1</accession>
<gene>
    <name evidence="1" type="ORF">CRV04_07210</name>
</gene>
<dbReference type="RefSeq" id="WP_128996165.1">
    <property type="nucleotide sequence ID" value="NZ_PDKN01000004.1"/>
</dbReference>
<dbReference type="OrthoDB" id="9773411at2"/>
<dbReference type="PANTHER" id="PTHR39431:SF1">
    <property type="entry name" value="FRPA_C-RELATED PROTEIN"/>
    <property type="match status" value="1"/>
</dbReference>
<protein>
    <recommendedName>
        <fullName evidence="3">VCBS repeat-containing protein</fullName>
    </recommendedName>
</protein>
<comment type="caution">
    <text evidence="1">The sequence shown here is derived from an EMBL/GenBank/DDBJ whole genome shotgun (WGS) entry which is preliminary data.</text>
</comment>
<dbReference type="AlphaFoldDB" id="A0A4Q0XTV1"/>
<evidence type="ECO:0000313" key="1">
    <source>
        <dbReference type="EMBL" id="RXJ57593.1"/>
    </source>
</evidence>
<reference evidence="1 2" key="1">
    <citation type="submission" date="2017-10" db="EMBL/GenBank/DDBJ databases">
        <title>Genomics of the genus Arcobacter.</title>
        <authorList>
            <person name="Perez-Cataluna A."/>
            <person name="Figueras M.J."/>
        </authorList>
    </citation>
    <scope>NUCLEOTIDE SEQUENCE [LARGE SCALE GENOMIC DNA]</scope>
    <source>
        <strain evidence="1 2">CECT 8987</strain>
    </source>
</reference>
<name>A0A4Q0XTV1_9BACT</name>